<dbReference type="AlphaFoldDB" id="A0A7W9QAH4"/>
<comment type="subcellular location">
    <subcellularLocation>
        <location evidence="2">Cell membrane</location>
    </subcellularLocation>
</comment>
<dbReference type="InterPro" id="IPR005467">
    <property type="entry name" value="His_kinase_dom"/>
</dbReference>
<dbReference type="SMART" id="SM00388">
    <property type="entry name" value="HisKA"/>
    <property type="match status" value="1"/>
</dbReference>
<dbReference type="SUPFAM" id="SSF55874">
    <property type="entry name" value="ATPase domain of HSP90 chaperone/DNA topoisomerase II/histidine kinase"/>
    <property type="match status" value="1"/>
</dbReference>
<dbReference type="EMBL" id="JACHJL010000008">
    <property type="protein sequence ID" value="MBB5936559.1"/>
    <property type="molecule type" value="Genomic_DNA"/>
</dbReference>
<evidence type="ECO:0000256" key="4">
    <source>
        <dbReference type="ARBA" id="ARBA00022553"/>
    </source>
</evidence>
<keyword evidence="4" id="KW-0597">Phosphoprotein</keyword>
<evidence type="ECO:0000256" key="6">
    <source>
        <dbReference type="ARBA" id="ARBA00022692"/>
    </source>
</evidence>
<dbReference type="CDD" id="cd00082">
    <property type="entry name" value="HisKA"/>
    <property type="match status" value="1"/>
</dbReference>
<comment type="catalytic activity">
    <reaction evidence="1">
        <text>ATP + protein L-histidine = ADP + protein N-phospho-L-histidine.</text>
        <dbReference type="EC" id="2.7.13.3"/>
    </reaction>
</comment>
<reference evidence="14 15" key="1">
    <citation type="submission" date="2020-08" db="EMBL/GenBank/DDBJ databases">
        <title>Genomic Encyclopedia of Type Strains, Phase III (KMG-III): the genomes of soil and plant-associated and newly described type strains.</title>
        <authorList>
            <person name="Whitman W."/>
        </authorList>
    </citation>
    <scope>NUCLEOTIDE SEQUENCE [LARGE SCALE GENOMIC DNA]</scope>
    <source>
        <strain evidence="14 15">CECT 8305</strain>
    </source>
</reference>
<dbReference type="Pfam" id="PF02518">
    <property type="entry name" value="HATPase_c"/>
    <property type="match status" value="1"/>
</dbReference>
<comment type="caution">
    <text evidence="14">The sequence shown here is derived from an EMBL/GenBank/DDBJ whole genome shotgun (WGS) entry which is preliminary data.</text>
</comment>
<evidence type="ECO:0000313" key="15">
    <source>
        <dbReference type="Proteomes" id="UP000588098"/>
    </source>
</evidence>
<evidence type="ECO:0000256" key="3">
    <source>
        <dbReference type="ARBA" id="ARBA00012438"/>
    </source>
</evidence>
<dbReference type="SUPFAM" id="SSF47384">
    <property type="entry name" value="Homodimeric domain of signal transducing histidine kinase"/>
    <property type="match status" value="1"/>
</dbReference>
<dbReference type="CDD" id="cd06225">
    <property type="entry name" value="HAMP"/>
    <property type="match status" value="1"/>
</dbReference>
<protein>
    <recommendedName>
        <fullName evidence="3">histidine kinase</fullName>
        <ecNumber evidence="3">2.7.13.3</ecNumber>
    </recommendedName>
</protein>
<dbReference type="EC" id="2.7.13.3" evidence="3"/>
<dbReference type="GO" id="GO:0000155">
    <property type="term" value="F:phosphorelay sensor kinase activity"/>
    <property type="evidence" value="ECO:0007669"/>
    <property type="project" value="InterPro"/>
</dbReference>
<evidence type="ECO:0000256" key="1">
    <source>
        <dbReference type="ARBA" id="ARBA00000085"/>
    </source>
</evidence>
<evidence type="ECO:0000256" key="7">
    <source>
        <dbReference type="ARBA" id="ARBA00022777"/>
    </source>
</evidence>
<dbReference type="InterPro" id="IPR036890">
    <property type="entry name" value="HATPase_C_sf"/>
</dbReference>
<keyword evidence="9" id="KW-0902">Two-component regulatory system</keyword>
<dbReference type="GO" id="GO:0005886">
    <property type="term" value="C:plasma membrane"/>
    <property type="evidence" value="ECO:0007669"/>
    <property type="project" value="UniProtKB-SubCell"/>
</dbReference>
<organism evidence="14 15">
    <name type="scientific">Streptomyces zagrosensis</name>
    <dbReference type="NCBI Taxonomy" id="1042984"/>
    <lineage>
        <taxon>Bacteria</taxon>
        <taxon>Bacillati</taxon>
        <taxon>Actinomycetota</taxon>
        <taxon>Actinomycetes</taxon>
        <taxon>Kitasatosporales</taxon>
        <taxon>Streptomycetaceae</taxon>
        <taxon>Streptomyces</taxon>
    </lineage>
</organism>
<keyword evidence="10 11" id="KW-0472">Membrane</keyword>
<dbReference type="InterPro" id="IPR036097">
    <property type="entry name" value="HisK_dim/P_sf"/>
</dbReference>
<evidence type="ECO:0000256" key="2">
    <source>
        <dbReference type="ARBA" id="ARBA00004236"/>
    </source>
</evidence>
<keyword evidence="15" id="KW-1185">Reference proteome</keyword>
<dbReference type="PANTHER" id="PTHR45436">
    <property type="entry name" value="SENSOR HISTIDINE KINASE YKOH"/>
    <property type="match status" value="1"/>
</dbReference>
<keyword evidence="7 14" id="KW-0418">Kinase</keyword>
<dbReference type="CDD" id="cd00075">
    <property type="entry name" value="HATPase"/>
    <property type="match status" value="1"/>
</dbReference>
<dbReference type="Gene3D" id="6.10.340.10">
    <property type="match status" value="1"/>
</dbReference>
<dbReference type="InterPro" id="IPR003660">
    <property type="entry name" value="HAMP_dom"/>
</dbReference>
<dbReference type="PRINTS" id="PR00344">
    <property type="entry name" value="BCTRLSENSOR"/>
</dbReference>
<dbReference type="InterPro" id="IPR004358">
    <property type="entry name" value="Sig_transdc_His_kin-like_C"/>
</dbReference>
<dbReference type="RefSeq" id="WP_184573122.1">
    <property type="nucleotide sequence ID" value="NZ_JACHJL010000008.1"/>
</dbReference>
<dbReference type="Gene3D" id="3.30.565.10">
    <property type="entry name" value="Histidine kinase-like ATPase, C-terminal domain"/>
    <property type="match status" value="1"/>
</dbReference>
<evidence type="ECO:0000259" key="13">
    <source>
        <dbReference type="PROSITE" id="PS50885"/>
    </source>
</evidence>
<sequence>MRRRLLAVLMALMGAATILLSLPLADAYARGRTEHLLLQRRADAVRFADLADRGLTEADQSELSAEIHRYAQLYGAGVLISDANGRTMLRAGPRSWWAGPRAADAKNRALAGRSTERLPTVRPWGPDTEVLAEPVGRDERVSGAVLLAVPTDVARRDVTARWSLIAAGAVAAFAAAALAAAGITRWLMRPVRDLDQAVGGLAAGSLHTRAVSASGPPELRSLRRHFNTMAEGMADSIRRQRDFVADASHQLRNPLATLVLQLENVEPHLAPAGRPEHARALDEAERLEELLDGLLALARVESGTAERADQNASTAVRERVAAWSPVFRAARLDLSAEVADGLRVRALPDAVGRVLDALLDNAAKFVPPGGRVRVRAVARDNAVLVRVADDGPGVPADQLPTVIRRFTRGAEHQNVPGSGLGLAIADELARASGGTLTTMAESPHGLAVELRLPAAAVGEDVTVGGDVSASGDVAAGQTP</sequence>
<evidence type="ECO:0000256" key="11">
    <source>
        <dbReference type="SAM" id="Phobius"/>
    </source>
</evidence>
<proteinExistence type="predicted"/>
<evidence type="ECO:0000256" key="5">
    <source>
        <dbReference type="ARBA" id="ARBA00022679"/>
    </source>
</evidence>
<evidence type="ECO:0000259" key="12">
    <source>
        <dbReference type="PROSITE" id="PS50109"/>
    </source>
</evidence>
<dbReference type="PROSITE" id="PS50109">
    <property type="entry name" value="HIS_KIN"/>
    <property type="match status" value="1"/>
</dbReference>
<keyword evidence="8 11" id="KW-1133">Transmembrane helix</keyword>
<dbReference type="Proteomes" id="UP000588098">
    <property type="component" value="Unassembled WGS sequence"/>
</dbReference>
<evidence type="ECO:0000313" key="14">
    <source>
        <dbReference type="EMBL" id="MBB5936559.1"/>
    </source>
</evidence>
<keyword evidence="5" id="KW-0808">Transferase</keyword>
<feature type="domain" description="Histidine kinase" evidence="12">
    <location>
        <begin position="246"/>
        <end position="456"/>
    </location>
</feature>
<dbReference type="Pfam" id="PF00512">
    <property type="entry name" value="HisKA"/>
    <property type="match status" value="1"/>
</dbReference>
<evidence type="ECO:0000256" key="10">
    <source>
        <dbReference type="ARBA" id="ARBA00023136"/>
    </source>
</evidence>
<name>A0A7W9QAH4_9ACTN</name>
<feature type="transmembrane region" description="Helical" evidence="11">
    <location>
        <begin position="162"/>
        <end position="183"/>
    </location>
</feature>
<dbReference type="InterPro" id="IPR050428">
    <property type="entry name" value="TCS_sensor_his_kinase"/>
</dbReference>
<evidence type="ECO:0000256" key="8">
    <source>
        <dbReference type="ARBA" id="ARBA00022989"/>
    </source>
</evidence>
<dbReference type="InterPro" id="IPR003594">
    <property type="entry name" value="HATPase_dom"/>
</dbReference>
<dbReference type="Gene3D" id="1.10.287.130">
    <property type="match status" value="1"/>
</dbReference>
<feature type="domain" description="HAMP" evidence="13">
    <location>
        <begin position="185"/>
        <end position="238"/>
    </location>
</feature>
<dbReference type="SUPFAM" id="SSF158472">
    <property type="entry name" value="HAMP domain-like"/>
    <property type="match status" value="1"/>
</dbReference>
<dbReference type="SMART" id="SM00304">
    <property type="entry name" value="HAMP"/>
    <property type="match status" value="1"/>
</dbReference>
<dbReference type="Pfam" id="PF00672">
    <property type="entry name" value="HAMP"/>
    <property type="match status" value="1"/>
</dbReference>
<gene>
    <name evidence="14" type="ORF">FHS42_003634</name>
</gene>
<dbReference type="PANTHER" id="PTHR45436:SF5">
    <property type="entry name" value="SENSOR HISTIDINE KINASE TRCS"/>
    <property type="match status" value="1"/>
</dbReference>
<evidence type="ECO:0000256" key="9">
    <source>
        <dbReference type="ARBA" id="ARBA00023012"/>
    </source>
</evidence>
<dbReference type="PROSITE" id="PS50885">
    <property type="entry name" value="HAMP"/>
    <property type="match status" value="1"/>
</dbReference>
<dbReference type="InterPro" id="IPR003661">
    <property type="entry name" value="HisK_dim/P_dom"/>
</dbReference>
<dbReference type="SMART" id="SM00387">
    <property type="entry name" value="HATPase_c"/>
    <property type="match status" value="1"/>
</dbReference>
<accession>A0A7W9QAH4</accession>
<keyword evidence="6 11" id="KW-0812">Transmembrane</keyword>